<dbReference type="GO" id="GO:0016020">
    <property type="term" value="C:membrane"/>
    <property type="evidence" value="ECO:0007669"/>
    <property type="project" value="UniProtKB-SubCell"/>
</dbReference>
<feature type="transmembrane region" description="Helical" evidence="5">
    <location>
        <begin position="244"/>
        <end position="263"/>
    </location>
</feature>
<feature type="transmembrane region" description="Helical" evidence="5">
    <location>
        <begin position="7"/>
        <end position="30"/>
    </location>
</feature>
<dbReference type="EMBL" id="LAZR01021451">
    <property type="protein sequence ID" value="KKL85280.1"/>
    <property type="molecule type" value="Genomic_DNA"/>
</dbReference>
<accession>A0A0F9HUC8</accession>
<dbReference type="SUPFAM" id="SSF103481">
    <property type="entry name" value="Multidrug resistance efflux transporter EmrE"/>
    <property type="match status" value="2"/>
</dbReference>
<feature type="transmembrane region" description="Helical" evidence="5">
    <location>
        <begin position="36"/>
        <end position="55"/>
    </location>
</feature>
<feature type="transmembrane region" description="Helical" evidence="5">
    <location>
        <begin position="93"/>
        <end position="114"/>
    </location>
</feature>
<evidence type="ECO:0000256" key="3">
    <source>
        <dbReference type="ARBA" id="ARBA00022989"/>
    </source>
</evidence>
<keyword evidence="3 5" id="KW-1133">Transmembrane helix</keyword>
<dbReference type="Pfam" id="PF00892">
    <property type="entry name" value="EamA"/>
    <property type="match status" value="2"/>
</dbReference>
<comment type="caution">
    <text evidence="7">The sequence shown here is derived from an EMBL/GenBank/DDBJ whole genome shotgun (WGS) entry which is preliminary data.</text>
</comment>
<name>A0A0F9HUC8_9ZZZZ</name>
<feature type="transmembrane region" description="Helical" evidence="5">
    <location>
        <begin position="149"/>
        <end position="168"/>
    </location>
</feature>
<dbReference type="Gene3D" id="1.10.3730.20">
    <property type="match status" value="1"/>
</dbReference>
<proteinExistence type="predicted"/>
<feature type="domain" description="EamA" evidence="6">
    <location>
        <begin position="7"/>
        <end position="137"/>
    </location>
</feature>
<sequence length="305" mass="31771">MSIGSFLKIVAAMLLWAACYPLITVGITLAPHLSFATLRAVIAGLALVGLACVLRRPLPSGVGVWATLCVMGTGATTFGFLGMFHAAEFVSPGIATVIANTQPLLAAGLAGIVLGERLQPVGKVGLFIGFLGIVVIAAPQLFSGDQDNYLRGIAYIVLAALGVTVSNVMIKKIAGKIDPLMAMGLQLLIGSVPLAIIAGVTEDPSAIQWSFTFVAVLLTLALFGSALVYVLWMSVLTDVPLNQANAFSFLVPIFGLTMGVLFYGESIGWLKMVGIFLAIIGVLLATRSGTSREPSGKTLPGSMQY</sequence>
<feature type="transmembrane region" description="Helical" evidence="5">
    <location>
        <begin position="269"/>
        <end position="286"/>
    </location>
</feature>
<comment type="subcellular location">
    <subcellularLocation>
        <location evidence="1">Membrane</location>
        <topology evidence="1">Multi-pass membrane protein</topology>
    </subcellularLocation>
</comment>
<evidence type="ECO:0000256" key="2">
    <source>
        <dbReference type="ARBA" id="ARBA00022692"/>
    </source>
</evidence>
<keyword evidence="4 5" id="KW-0472">Membrane</keyword>
<reference evidence="7" key="1">
    <citation type="journal article" date="2015" name="Nature">
        <title>Complex archaea that bridge the gap between prokaryotes and eukaryotes.</title>
        <authorList>
            <person name="Spang A."/>
            <person name="Saw J.H."/>
            <person name="Jorgensen S.L."/>
            <person name="Zaremba-Niedzwiedzka K."/>
            <person name="Martijn J."/>
            <person name="Lind A.E."/>
            <person name="van Eijk R."/>
            <person name="Schleper C."/>
            <person name="Guy L."/>
            <person name="Ettema T.J."/>
        </authorList>
    </citation>
    <scope>NUCLEOTIDE SEQUENCE</scope>
</reference>
<evidence type="ECO:0000313" key="7">
    <source>
        <dbReference type="EMBL" id="KKL85280.1"/>
    </source>
</evidence>
<dbReference type="PANTHER" id="PTHR32322">
    <property type="entry name" value="INNER MEMBRANE TRANSPORTER"/>
    <property type="match status" value="1"/>
</dbReference>
<dbReference type="InterPro" id="IPR037185">
    <property type="entry name" value="EmrE-like"/>
</dbReference>
<feature type="transmembrane region" description="Helical" evidence="5">
    <location>
        <begin position="62"/>
        <end position="87"/>
    </location>
</feature>
<dbReference type="PANTHER" id="PTHR32322:SF2">
    <property type="entry name" value="EAMA DOMAIN-CONTAINING PROTEIN"/>
    <property type="match status" value="1"/>
</dbReference>
<feature type="transmembrane region" description="Helical" evidence="5">
    <location>
        <begin position="206"/>
        <end position="232"/>
    </location>
</feature>
<organism evidence="7">
    <name type="scientific">marine sediment metagenome</name>
    <dbReference type="NCBI Taxonomy" id="412755"/>
    <lineage>
        <taxon>unclassified sequences</taxon>
        <taxon>metagenomes</taxon>
        <taxon>ecological metagenomes</taxon>
    </lineage>
</organism>
<feature type="transmembrane region" description="Helical" evidence="5">
    <location>
        <begin position="126"/>
        <end position="143"/>
    </location>
</feature>
<feature type="domain" description="EamA" evidence="6">
    <location>
        <begin position="151"/>
        <end position="286"/>
    </location>
</feature>
<dbReference type="InterPro" id="IPR050638">
    <property type="entry name" value="AA-Vitamin_Transporters"/>
</dbReference>
<evidence type="ECO:0000256" key="4">
    <source>
        <dbReference type="ARBA" id="ARBA00023136"/>
    </source>
</evidence>
<feature type="transmembrane region" description="Helical" evidence="5">
    <location>
        <begin position="180"/>
        <end position="200"/>
    </location>
</feature>
<evidence type="ECO:0000259" key="6">
    <source>
        <dbReference type="Pfam" id="PF00892"/>
    </source>
</evidence>
<dbReference type="InterPro" id="IPR000620">
    <property type="entry name" value="EamA_dom"/>
</dbReference>
<evidence type="ECO:0000256" key="1">
    <source>
        <dbReference type="ARBA" id="ARBA00004141"/>
    </source>
</evidence>
<protein>
    <recommendedName>
        <fullName evidence="6">EamA domain-containing protein</fullName>
    </recommendedName>
</protein>
<keyword evidence="2 5" id="KW-0812">Transmembrane</keyword>
<gene>
    <name evidence="7" type="ORF">LCGC14_1956330</name>
</gene>
<evidence type="ECO:0000256" key="5">
    <source>
        <dbReference type="SAM" id="Phobius"/>
    </source>
</evidence>
<dbReference type="AlphaFoldDB" id="A0A0F9HUC8"/>